<dbReference type="Gene3D" id="2.40.50.100">
    <property type="match status" value="1"/>
</dbReference>
<dbReference type="SUPFAM" id="SSF111369">
    <property type="entry name" value="HlyD-like secretion proteins"/>
    <property type="match status" value="1"/>
</dbReference>
<evidence type="ECO:0000259" key="9">
    <source>
        <dbReference type="Pfam" id="PF25967"/>
    </source>
</evidence>
<evidence type="ECO:0000259" key="8">
    <source>
        <dbReference type="Pfam" id="PF25917"/>
    </source>
</evidence>
<evidence type="ECO:0000256" key="7">
    <source>
        <dbReference type="SAM" id="Phobius"/>
    </source>
</evidence>
<keyword evidence="11" id="KW-1185">Reference proteome</keyword>
<dbReference type="RefSeq" id="WP_101892628.1">
    <property type="nucleotide sequence ID" value="NZ_CP022684.1"/>
</dbReference>
<dbReference type="OrthoDB" id="5730196at2"/>
<dbReference type="PANTHER" id="PTHR30469:SF12">
    <property type="entry name" value="MULTIDRUG RESISTANCE PROTEIN MDTA"/>
    <property type="match status" value="1"/>
</dbReference>
<evidence type="ECO:0000313" key="11">
    <source>
        <dbReference type="Proteomes" id="UP000235116"/>
    </source>
</evidence>
<dbReference type="InterPro" id="IPR058625">
    <property type="entry name" value="MdtA-like_BSH"/>
</dbReference>
<name>A0A2K9LG03_9GAMM</name>
<protein>
    <recommendedName>
        <fullName evidence="12">Membrane fusion protein biotin-lipoyl like domain-containing protein</fullName>
    </recommendedName>
</protein>
<accession>A0A2K9LG03</accession>
<comment type="subcellular location">
    <subcellularLocation>
        <location evidence="1">Cell envelope</location>
    </subcellularLocation>
</comment>
<gene>
    <name evidence="10" type="ORF">Kalk_02075</name>
</gene>
<dbReference type="Pfam" id="PF25917">
    <property type="entry name" value="BSH_RND"/>
    <property type="match status" value="1"/>
</dbReference>
<comment type="similarity">
    <text evidence="2">Belongs to the membrane fusion protein (MFP) (TC 8.A.1) family.</text>
</comment>
<proteinExistence type="inferred from homology"/>
<evidence type="ECO:0008006" key="12">
    <source>
        <dbReference type="Google" id="ProtNLM"/>
    </source>
</evidence>
<reference evidence="11" key="1">
    <citation type="submission" date="2017-08" db="EMBL/GenBank/DDBJ databases">
        <title>Direct submision.</title>
        <authorList>
            <person name="Kim S.-J."/>
            <person name="Rhee S.-K."/>
        </authorList>
    </citation>
    <scope>NUCLEOTIDE SEQUENCE [LARGE SCALE GENOMIC DNA]</scope>
    <source>
        <strain evidence="11">GI5</strain>
    </source>
</reference>
<feature type="domain" description="Multidrug resistance protein MdtA-like barrel-sandwich hybrid" evidence="8">
    <location>
        <begin position="70"/>
        <end position="205"/>
    </location>
</feature>
<evidence type="ECO:0000256" key="1">
    <source>
        <dbReference type="ARBA" id="ARBA00004196"/>
    </source>
</evidence>
<keyword evidence="4 5" id="KW-0175">Coiled coil</keyword>
<keyword evidence="7" id="KW-1133">Transmembrane helix</keyword>
<evidence type="ECO:0000256" key="3">
    <source>
        <dbReference type="ARBA" id="ARBA00022448"/>
    </source>
</evidence>
<evidence type="ECO:0000256" key="4">
    <source>
        <dbReference type="ARBA" id="ARBA00023054"/>
    </source>
</evidence>
<evidence type="ECO:0000256" key="2">
    <source>
        <dbReference type="ARBA" id="ARBA00009477"/>
    </source>
</evidence>
<keyword evidence="3" id="KW-0813">Transport</keyword>
<dbReference type="Pfam" id="PF25967">
    <property type="entry name" value="RND-MFP_C"/>
    <property type="match status" value="1"/>
</dbReference>
<dbReference type="GO" id="GO:0015562">
    <property type="term" value="F:efflux transmembrane transporter activity"/>
    <property type="evidence" value="ECO:0007669"/>
    <property type="project" value="TreeGrafter"/>
</dbReference>
<dbReference type="GO" id="GO:1990281">
    <property type="term" value="C:efflux pump complex"/>
    <property type="evidence" value="ECO:0007669"/>
    <property type="project" value="TreeGrafter"/>
</dbReference>
<dbReference type="InterPro" id="IPR006143">
    <property type="entry name" value="RND_pump_MFP"/>
</dbReference>
<dbReference type="InterPro" id="IPR058627">
    <property type="entry name" value="MdtA-like_C"/>
</dbReference>
<dbReference type="Gene3D" id="1.10.287.470">
    <property type="entry name" value="Helix hairpin bin"/>
    <property type="match status" value="1"/>
</dbReference>
<sequence>MNKALKFVLPIAAIVVGLAVSVLLFVSRPEVEHKPLNIKAPLVTITEVQPQSKSIPVFTRGTVTPGTEIQLMSEVSGQVLELSPNFANGGFFRKGEVLIRIDPIEYEVNIKRAEASKAQAYQAKLQAEAEKKARSRVKNTSSSRLANYDIQYRQAEAQYEAAVAELEAVKLQRDRTTVRAPFDGRVRLAALNVGQYVRPGLQMGAIYAVDVAEIRLPLSDRQLGLVDVPSRFQDSLNQTLPEVTLTEKFAGRTYTWKGKVVRAEGGVDERNRLLYVVAQVRDPYAADPNQPGRPELVSGSFVEATIDGRRFERVFEVPRKALRNGAQLWVVDENNQLRERDVAIIYKGKDSIYVSSGLESGDKVVLSQMDIAVDGMTVRTKVEEDFQYEVEPEKNNNLFGVTQAPKSAEPASVKLPDLNDPKVQELAAKAKDMYENLDAKQKQDIQQSAKEMLKQAQNLQVALQPKPREIEIQEPASRPDPVEPQPVVQAEPEMSPLAAQIAADIESSPPPTKAQPEIEPAPVARSSKPAGGGSITISIVSAPEPLVEAIQ</sequence>
<dbReference type="AlphaFoldDB" id="A0A2K9LG03"/>
<feature type="coiled-coil region" evidence="5">
    <location>
        <begin position="423"/>
        <end position="462"/>
    </location>
</feature>
<dbReference type="Gene3D" id="2.40.30.170">
    <property type="match status" value="1"/>
</dbReference>
<dbReference type="Proteomes" id="UP000235116">
    <property type="component" value="Chromosome"/>
</dbReference>
<dbReference type="NCBIfam" id="TIGR01730">
    <property type="entry name" value="RND_mfp"/>
    <property type="match status" value="1"/>
</dbReference>
<feature type="domain" description="Multidrug resistance protein MdtA-like C-terminal permuted SH3" evidence="9">
    <location>
        <begin position="327"/>
        <end position="370"/>
    </location>
</feature>
<dbReference type="KEGG" id="kak:Kalk_02075"/>
<organism evidence="10 11">
    <name type="scientific">Ketobacter alkanivorans</name>
    <dbReference type="NCBI Taxonomy" id="1917421"/>
    <lineage>
        <taxon>Bacteria</taxon>
        <taxon>Pseudomonadati</taxon>
        <taxon>Pseudomonadota</taxon>
        <taxon>Gammaproteobacteria</taxon>
        <taxon>Pseudomonadales</taxon>
        <taxon>Ketobacteraceae</taxon>
        <taxon>Ketobacter</taxon>
    </lineage>
</organism>
<keyword evidence="7" id="KW-0472">Membrane</keyword>
<dbReference type="PANTHER" id="PTHR30469">
    <property type="entry name" value="MULTIDRUG RESISTANCE PROTEIN MDTA"/>
    <property type="match status" value="1"/>
</dbReference>
<feature type="transmembrane region" description="Helical" evidence="7">
    <location>
        <begin position="7"/>
        <end position="26"/>
    </location>
</feature>
<keyword evidence="7" id="KW-0812">Transmembrane</keyword>
<feature type="region of interest" description="Disordered" evidence="6">
    <location>
        <begin position="471"/>
        <end position="551"/>
    </location>
</feature>
<dbReference type="Gene3D" id="2.40.420.20">
    <property type="match status" value="1"/>
</dbReference>
<dbReference type="EMBL" id="CP022684">
    <property type="protein sequence ID" value="AUM11288.1"/>
    <property type="molecule type" value="Genomic_DNA"/>
</dbReference>
<feature type="coiled-coil region" evidence="5">
    <location>
        <begin position="110"/>
        <end position="172"/>
    </location>
</feature>
<evidence type="ECO:0000256" key="5">
    <source>
        <dbReference type="SAM" id="Coils"/>
    </source>
</evidence>
<evidence type="ECO:0000256" key="6">
    <source>
        <dbReference type="SAM" id="MobiDB-lite"/>
    </source>
</evidence>
<evidence type="ECO:0000313" key="10">
    <source>
        <dbReference type="EMBL" id="AUM11288.1"/>
    </source>
</evidence>